<organism evidence="6 7">
    <name type="scientific">Serratia rhizosphaerae</name>
    <dbReference type="NCBI Taxonomy" id="2597702"/>
    <lineage>
        <taxon>Bacteria</taxon>
        <taxon>Pseudomonadati</taxon>
        <taxon>Pseudomonadota</taxon>
        <taxon>Gammaproteobacteria</taxon>
        <taxon>Enterobacterales</taxon>
        <taxon>Yersiniaceae</taxon>
        <taxon>Serratia</taxon>
    </lineage>
</organism>
<dbReference type="Pfam" id="PF00126">
    <property type="entry name" value="HTH_1"/>
    <property type="match status" value="1"/>
</dbReference>
<dbReference type="Gene3D" id="1.10.10.10">
    <property type="entry name" value="Winged helix-like DNA-binding domain superfamily/Winged helix DNA-binding domain"/>
    <property type="match status" value="1"/>
</dbReference>
<accession>A0ABX6GIE6</accession>
<feature type="domain" description="HTH lysR-type" evidence="5">
    <location>
        <begin position="1"/>
        <end position="58"/>
    </location>
</feature>
<dbReference type="PROSITE" id="PS50931">
    <property type="entry name" value="HTH_LYSR"/>
    <property type="match status" value="1"/>
</dbReference>
<keyword evidence="2" id="KW-0805">Transcription regulation</keyword>
<protein>
    <submittedName>
        <fullName evidence="6">LysR family transcriptional regulator</fullName>
    </submittedName>
</protein>
<evidence type="ECO:0000256" key="2">
    <source>
        <dbReference type="ARBA" id="ARBA00023015"/>
    </source>
</evidence>
<proteinExistence type="inferred from homology"/>
<reference evidence="6 7" key="1">
    <citation type="submission" date="2019-07" db="EMBL/GenBank/DDBJ databases">
        <title>Serratia dokdonensis sp. nov., an elicitor of systemic resistance in Nicotiana Tabacum.</title>
        <authorList>
            <person name="Son J.-S."/>
            <person name="Hwang Y.-J."/>
            <person name="Lee S.-Y."/>
            <person name="Ghim S.-Y."/>
        </authorList>
    </citation>
    <scope>NUCLEOTIDE SEQUENCE [LARGE SCALE GENOMIC DNA]</scope>
    <source>
        <strain evidence="6 7">KUDC3025</strain>
    </source>
</reference>
<dbReference type="Pfam" id="PF03466">
    <property type="entry name" value="LysR_substrate"/>
    <property type="match status" value="1"/>
</dbReference>
<dbReference type="SUPFAM" id="SSF46785">
    <property type="entry name" value="Winged helix' DNA-binding domain"/>
    <property type="match status" value="1"/>
</dbReference>
<evidence type="ECO:0000259" key="5">
    <source>
        <dbReference type="PROSITE" id="PS50931"/>
    </source>
</evidence>
<gene>
    <name evidence="6" type="ORF">FO014_02990</name>
</gene>
<dbReference type="InterPro" id="IPR036388">
    <property type="entry name" value="WH-like_DNA-bd_sf"/>
</dbReference>
<dbReference type="Proteomes" id="UP000430368">
    <property type="component" value="Chromosome"/>
</dbReference>
<dbReference type="InterPro" id="IPR036390">
    <property type="entry name" value="WH_DNA-bd_sf"/>
</dbReference>
<evidence type="ECO:0000256" key="4">
    <source>
        <dbReference type="ARBA" id="ARBA00023163"/>
    </source>
</evidence>
<dbReference type="InterPro" id="IPR000847">
    <property type="entry name" value="LysR_HTH_N"/>
</dbReference>
<evidence type="ECO:0000313" key="6">
    <source>
        <dbReference type="EMBL" id="QHA86030.1"/>
    </source>
</evidence>
<dbReference type="EMBL" id="CP041764">
    <property type="protein sequence ID" value="QHA86030.1"/>
    <property type="molecule type" value="Genomic_DNA"/>
</dbReference>
<dbReference type="InterPro" id="IPR005119">
    <property type="entry name" value="LysR_subst-bd"/>
</dbReference>
<dbReference type="PANTHER" id="PTHR30126">
    <property type="entry name" value="HTH-TYPE TRANSCRIPTIONAL REGULATOR"/>
    <property type="match status" value="1"/>
</dbReference>
<dbReference type="PANTHER" id="PTHR30126:SF40">
    <property type="entry name" value="HTH-TYPE TRANSCRIPTIONAL REGULATOR GLTR"/>
    <property type="match status" value="1"/>
</dbReference>
<keyword evidence="4" id="KW-0804">Transcription</keyword>
<evidence type="ECO:0000313" key="7">
    <source>
        <dbReference type="Proteomes" id="UP000430368"/>
    </source>
</evidence>
<comment type="similarity">
    <text evidence="1">Belongs to the LysR transcriptional regulatory family.</text>
</comment>
<dbReference type="RefSeq" id="WP_105230341.1">
    <property type="nucleotide sequence ID" value="NZ_CP041764.1"/>
</dbReference>
<keyword evidence="7" id="KW-1185">Reference proteome</keyword>
<evidence type="ECO:0000256" key="1">
    <source>
        <dbReference type="ARBA" id="ARBA00009437"/>
    </source>
</evidence>
<evidence type="ECO:0000256" key="3">
    <source>
        <dbReference type="ARBA" id="ARBA00023125"/>
    </source>
</evidence>
<sequence>MNHTSLEIFKVVAEELSINRAARRVGRVQSNVTTRIQQLEEELEVQLFIRENRALRLSPQGKKFLTYTKRMLSLAEEARQSLHPHSPSGQLAFGAMECTAASRLTQPLATFSQACPAVRLSFTTLPTRQLTEKVQEWELDCALVALPADEEGEVMCPDGLACQPMFVERLMLLQAAEGCDAGNGRTARKLAAFVDGCTYREIALRLLAGGTGDRPPEVQAVGSYHAMLACVASGSYCCVLPQSVLELLSLPAGLSVTPAGTAVTQFIWRSESRSPAVESLRRTLLATSNMAEMSR</sequence>
<keyword evidence="3" id="KW-0238">DNA-binding</keyword>
<dbReference type="Gene3D" id="3.40.190.10">
    <property type="entry name" value="Periplasmic binding protein-like II"/>
    <property type="match status" value="2"/>
</dbReference>
<name>A0ABX6GIE6_9GAMM</name>
<dbReference type="SUPFAM" id="SSF53850">
    <property type="entry name" value="Periplasmic binding protein-like II"/>
    <property type="match status" value="1"/>
</dbReference>